<proteinExistence type="predicted"/>
<feature type="region of interest" description="Disordered" evidence="1">
    <location>
        <begin position="1"/>
        <end position="47"/>
    </location>
</feature>
<evidence type="ECO:0000313" key="2">
    <source>
        <dbReference type="EMBL" id="CAL1382397.1"/>
    </source>
</evidence>
<organism evidence="2 3">
    <name type="scientific">Linum trigynum</name>
    <dbReference type="NCBI Taxonomy" id="586398"/>
    <lineage>
        <taxon>Eukaryota</taxon>
        <taxon>Viridiplantae</taxon>
        <taxon>Streptophyta</taxon>
        <taxon>Embryophyta</taxon>
        <taxon>Tracheophyta</taxon>
        <taxon>Spermatophyta</taxon>
        <taxon>Magnoliopsida</taxon>
        <taxon>eudicotyledons</taxon>
        <taxon>Gunneridae</taxon>
        <taxon>Pentapetalae</taxon>
        <taxon>rosids</taxon>
        <taxon>fabids</taxon>
        <taxon>Malpighiales</taxon>
        <taxon>Linaceae</taxon>
        <taxon>Linum</taxon>
    </lineage>
</organism>
<keyword evidence="3" id="KW-1185">Reference proteome</keyword>
<feature type="compositionally biased region" description="Basic and acidic residues" evidence="1">
    <location>
        <begin position="171"/>
        <end position="189"/>
    </location>
</feature>
<name>A0AAV2E9A7_9ROSI</name>
<dbReference type="AlphaFoldDB" id="A0AAV2E9A7"/>
<accession>A0AAV2E9A7</accession>
<reference evidence="2 3" key="1">
    <citation type="submission" date="2024-04" db="EMBL/GenBank/DDBJ databases">
        <authorList>
            <person name="Fracassetti M."/>
        </authorList>
    </citation>
    <scope>NUCLEOTIDE SEQUENCE [LARGE SCALE GENOMIC DNA]</scope>
</reference>
<evidence type="ECO:0000256" key="1">
    <source>
        <dbReference type="SAM" id="MobiDB-lite"/>
    </source>
</evidence>
<sequence length="204" mass="22375">MAAKTLQYGGGSHVKKPNATKVGMNQQNPLCKLSPKTPLSQEGGKFDQTRHGVVTPVLAGNKSMTSGGLGGKANAKQTPNSRGILKGATLLCDRFKSHVRAKKNTNVPVDEKSRRSYYQQHGESAKLTKLDQSRQAMLHGRIGKTKVPKNGNVLFRDKNAYGFPVREAKIRPNQDHGVSNKDVRARRTGDLQANIESKHQNQRV</sequence>
<evidence type="ECO:0000313" key="3">
    <source>
        <dbReference type="Proteomes" id="UP001497516"/>
    </source>
</evidence>
<dbReference type="Proteomes" id="UP001497516">
    <property type="component" value="Chromosome 4"/>
</dbReference>
<dbReference type="EMBL" id="OZ034817">
    <property type="protein sequence ID" value="CAL1382397.1"/>
    <property type="molecule type" value="Genomic_DNA"/>
</dbReference>
<gene>
    <name evidence="2" type="ORF">LTRI10_LOCUS23724</name>
</gene>
<protein>
    <submittedName>
        <fullName evidence="2">Uncharacterized protein</fullName>
    </submittedName>
</protein>
<feature type="region of interest" description="Disordered" evidence="1">
    <location>
        <begin position="171"/>
        <end position="204"/>
    </location>
</feature>